<dbReference type="InterPro" id="IPR050879">
    <property type="entry name" value="Acyltransferase_3"/>
</dbReference>
<feature type="transmembrane region" description="Helical" evidence="1">
    <location>
        <begin position="274"/>
        <end position="294"/>
    </location>
</feature>
<proteinExistence type="predicted"/>
<name>A0A6B2R286_9BURK</name>
<feature type="transmembrane region" description="Helical" evidence="1">
    <location>
        <begin position="90"/>
        <end position="109"/>
    </location>
</feature>
<feature type="transmembrane region" description="Helical" evidence="1">
    <location>
        <begin position="21"/>
        <end position="42"/>
    </location>
</feature>
<dbReference type="GO" id="GO:0016747">
    <property type="term" value="F:acyltransferase activity, transferring groups other than amino-acyl groups"/>
    <property type="evidence" value="ECO:0007669"/>
    <property type="project" value="InterPro"/>
</dbReference>
<feature type="transmembrane region" description="Helical" evidence="1">
    <location>
        <begin position="301"/>
        <end position="319"/>
    </location>
</feature>
<dbReference type="InterPro" id="IPR043968">
    <property type="entry name" value="SGNH"/>
</dbReference>
<feature type="transmembrane region" description="Helical" evidence="1">
    <location>
        <begin position="339"/>
        <end position="360"/>
    </location>
</feature>
<accession>A0A6B2R286</accession>
<dbReference type="GO" id="GO:0016020">
    <property type="term" value="C:membrane"/>
    <property type="evidence" value="ECO:0007669"/>
    <property type="project" value="TreeGrafter"/>
</dbReference>
<dbReference type="PANTHER" id="PTHR23028:SF53">
    <property type="entry name" value="ACYL_TRANSF_3 DOMAIN-CONTAINING PROTEIN"/>
    <property type="match status" value="1"/>
</dbReference>
<feature type="domain" description="Acyltransferase 3" evidence="2">
    <location>
        <begin position="24"/>
        <end position="357"/>
    </location>
</feature>
<dbReference type="RefSeq" id="WP_163654654.1">
    <property type="nucleotide sequence ID" value="NZ_JAAGRN010000005.1"/>
</dbReference>
<dbReference type="PANTHER" id="PTHR23028">
    <property type="entry name" value="ACETYLTRANSFERASE"/>
    <property type="match status" value="1"/>
</dbReference>
<dbReference type="Pfam" id="PF19040">
    <property type="entry name" value="SGNH"/>
    <property type="match status" value="1"/>
</dbReference>
<feature type="domain" description="SGNH" evidence="3">
    <location>
        <begin position="439"/>
        <end position="667"/>
    </location>
</feature>
<feature type="transmembrane region" description="Helical" evidence="1">
    <location>
        <begin position="48"/>
        <end position="69"/>
    </location>
</feature>
<comment type="caution">
    <text evidence="4">The sequence shown here is derived from an EMBL/GenBank/DDBJ whole genome shotgun (WGS) entry which is preliminary data.</text>
</comment>
<keyword evidence="1" id="KW-0812">Transmembrane</keyword>
<evidence type="ECO:0000313" key="4">
    <source>
        <dbReference type="EMBL" id="NDY83469.1"/>
    </source>
</evidence>
<keyword evidence="1" id="KW-1133">Transmembrane helix</keyword>
<dbReference type="GO" id="GO:0009103">
    <property type="term" value="P:lipopolysaccharide biosynthetic process"/>
    <property type="evidence" value="ECO:0007669"/>
    <property type="project" value="TreeGrafter"/>
</dbReference>
<feature type="transmembrane region" description="Helical" evidence="1">
    <location>
        <begin position="180"/>
        <end position="199"/>
    </location>
</feature>
<protein>
    <submittedName>
        <fullName evidence="4">Acyltransferase</fullName>
    </submittedName>
</protein>
<sequence>MNLFKKYKPALTPKMPLDHPYRSDIDGLRAIAVMMVIGFHAFPSIFKGGFVGVDVFFIISGYLISSNLIKSLSSNTYSLQTFYQKRIRRIFPALLCMLIACYVAGYFLFTGSEFKQLGKHIAAGAAFFSNIAYMQESGYFDVSGETKPLLHLWSLGVEEQFYIFLPPLLWLLWRSKSNMIKIVGLLAVVSFFLNVFTTADPTTKFYSPQTRVWELLLGTLLALCQHTESRNQWINIRFSQIVSNTLEKRANLLSMVGLLAVISGLIFINPQKDFPGWWALLPTVGAVILIAIGIRGWVNRALLTHPILVWVGLISYPLYLWHWPLLSIATIIEGTRPSVFHRLIAVAFTFILAIATYLLIEKPLRFGRFPRLKTSFLTVAMILVGVLGYQTYRADGYPERNFAAEFKNVSEAIEDWEGGRNLEDLNYLGHQVMANSTLPPEILMIGDSHIEQFLPRIKKLSEEGKFPPTIVMIGGGCPLIPQVREDSLKRCDDTFNSILDVLKKSKTIKKVVLGGCWNCYFLHETKKINSTDKGLNYYFNEGQVRHPFRGGAGADMAIAELEQFLKLLSKGHEVYLLLDNPFGESYNPRNLIGNRLDFKGDQHLKEEIQLDPEQVELNERLKKIAQQARVNVIDQQAALCPQGQCLRLTKDKKPIYKDSHHLRPFFVKEQASYLEQQLLIK</sequence>
<keyword evidence="1" id="KW-0472">Membrane</keyword>
<keyword evidence="4" id="KW-0012">Acyltransferase</keyword>
<dbReference type="EMBL" id="JAAGRN010000005">
    <property type="protein sequence ID" value="NDY83469.1"/>
    <property type="molecule type" value="Genomic_DNA"/>
</dbReference>
<organism evidence="4">
    <name type="scientific">Sheuella amnicola</name>
    <dbReference type="NCBI Taxonomy" id="2707330"/>
    <lineage>
        <taxon>Bacteria</taxon>
        <taxon>Pseudomonadati</taxon>
        <taxon>Pseudomonadota</taxon>
        <taxon>Betaproteobacteria</taxon>
        <taxon>Burkholderiales</taxon>
        <taxon>Alcaligenaceae</taxon>
        <taxon>Sheuella</taxon>
    </lineage>
</organism>
<gene>
    <name evidence="4" type="ORF">G3I67_09520</name>
</gene>
<dbReference type="InterPro" id="IPR002656">
    <property type="entry name" value="Acyl_transf_3_dom"/>
</dbReference>
<evidence type="ECO:0000256" key="1">
    <source>
        <dbReference type="SAM" id="Phobius"/>
    </source>
</evidence>
<reference evidence="4" key="1">
    <citation type="submission" date="2020-02" db="EMBL/GenBank/DDBJ databases">
        <authorList>
            <person name="Chen W.-M."/>
        </authorList>
    </citation>
    <scope>NUCLEOTIDE SEQUENCE</scope>
    <source>
        <strain evidence="4">NBD-18</strain>
    </source>
</reference>
<dbReference type="AlphaFoldDB" id="A0A6B2R286"/>
<feature type="transmembrane region" description="Helical" evidence="1">
    <location>
        <begin position="372"/>
        <end position="392"/>
    </location>
</feature>
<evidence type="ECO:0000259" key="2">
    <source>
        <dbReference type="Pfam" id="PF01757"/>
    </source>
</evidence>
<evidence type="ECO:0000259" key="3">
    <source>
        <dbReference type="Pfam" id="PF19040"/>
    </source>
</evidence>
<feature type="transmembrane region" description="Helical" evidence="1">
    <location>
        <begin position="250"/>
        <end position="268"/>
    </location>
</feature>
<dbReference type="Pfam" id="PF01757">
    <property type="entry name" value="Acyl_transf_3"/>
    <property type="match status" value="1"/>
</dbReference>
<keyword evidence="4" id="KW-0808">Transferase</keyword>